<dbReference type="Proteomes" id="UP000636800">
    <property type="component" value="Chromosome 12"/>
</dbReference>
<keyword evidence="4" id="KW-1185">Reference proteome</keyword>
<accession>A0A835PUB6</accession>
<comment type="caution">
    <text evidence="3">The sequence shown here is derived from an EMBL/GenBank/DDBJ whole genome shotgun (WGS) entry which is preliminary data.</text>
</comment>
<dbReference type="OrthoDB" id="749393at2759"/>
<keyword evidence="2" id="KW-0472">Membrane</keyword>
<protein>
    <submittedName>
        <fullName evidence="3">Uncharacterized protein</fullName>
    </submittedName>
</protein>
<keyword evidence="2" id="KW-0812">Transmembrane</keyword>
<proteinExistence type="predicted"/>
<feature type="compositionally biased region" description="Basic and acidic residues" evidence="1">
    <location>
        <begin position="140"/>
        <end position="150"/>
    </location>
</feature>
<feature type="region of interest" description="Disordered" evidence="1">
    <location>
        <begin position="31"/>
        <end position="116"/>
    </location>
</feature>
<evidence type="ECO:0000256" key="1">
    <source>
        <dbReference type="SAM" id="MobiDB-lite"/>
    </source>
</evidence>
<name>A0A835PUB6_VANPL</name>
<feature type="transmembrane region" description="Helical" evidence="2">
    <location>
        <begin position="170"/>
        <end position="201"/>
    </location>
</feature>
<evidence type="ECO:0000256" key="2">
    <source>
        <dbReference type="SAM" id="Phobius"/>
    </source>
</evidence>
<dbReference type="InterPro" id="IPR040411">
    <property type="entry name" value="At5g23160-like"/>
</dbReference>
<gene>
    <name evidence="3" type="ORF">HPP92_022555</name>
</gene>
<reference evidence="3 4" key="1">
    <citation type="journal article" date="2020" name="Nat. Food">
        <title>A phased Vanilla planifolia genome enables genetic improvement of flavour and production.</title>
        <authorList>
            <person name="Hasing T."/>
            <person name="Tang H."/>
            <person name="Brym M."/>
            <person name="Khazi F."/>
            <person name="Huang T."/>
            <person name="Chambers A.H."/>
        </authorList>
    </citation>
    <scope>NUCLEOTIDE SEQUENCE [LARGE SCALE GENOMIC DNA]</scope>
    <source>
        <tissue evidence="3">Leaf</tissue>
    </source>
</reference>
<evidence type="ECO:0000313" key="4">
    <source>
        <dbReference type="Proteomes" id="UP000636800"/>
    </source>
</evidence>
<dbReference type="EMBL" id="JADCNL010000012">
    <property type="protein sequence ID" value="KAG0457398.1"/>
    <property type="molecule type" value="Genomic_DNA"/>
</dbReference>
<keyword evidence="2" id="KW-1133">Transmembrane helix</keyword>
<sequence>MPPAPDASSHGRRSRRQLSCLPSCFTFSPVHDPIDDNTIPLASRPPNSLWSRLRSHRRTVPVEETPSGDTQREESVIASAPAENQREGLPKKLRKEPKQSKSTAKSQAPWAPSGGSRVIKELRQTSVCHVVSRCNQPPTRTEKRTDHDGSPRPNRPAGSVQRAPQRVGTVYMLLLLAMALAVIIFFGRLIAVFCTCGWFYLVPFGRPSPAEPSEMVPAVTVDVDSAEHKKKVVLMGLLERDRSRAPGIRLTPISSPARMR</sequence>
<organism evidence="3 4">
    <name type="scientific">Vanilla planifolia</name>
    <name type="common">Vanilla</name>
    <dbReference type="NCBI Taxonomy" id="51239"/>
    <lineage>
        <taxon>Eukaryota</taxon>
        <taxon>Viridiplantae</taxon>
        <taxon>Streptophyta</taxon>
        <taxon>Embryophyta</taxon>
        <taxon>Tracheophyta</taxon>
        <taxon>Spermatophyta</taxon>
        <taxon>Magnoliopsida</taxon>
        <taxon>Liliopsida</taxon>
        <taxon>Asparagales</taxon>
        <taxon>Orchidaceae</taxon>
        <taxon>Vanilloideae</taxon>
        <taxon>Vanilleae</taxon>
        <taxon>Vanilla</taxon>
    </lineage>
</organism>
<feature type="region of interest" description="Disordered" evidence="1">
    <location>
        <begin position="130"/>
        <end position="162"/>
    </location>
</feature>
<dbReference type="AlphaFoldDB" id="A0A835PUB6"/>
<dbReference type="PANTHER" id="PTHR34379">
    <property type="entry name" value="OS07G0553800 PROTEIN"/>
    <property type="match status" value="1"/>
</dbReference>
<evidence type="ECO:0000313" key="3">
    <source>
        <dbReference type="EMBL" id="KAG0457398.1"/>
    </source>
</evidence>
<dbReference type="PANTHER" id="PTHR34379:SF6">
    <property type="entry name" value="PROTEIN 3F"/>
    <property type="match status" value="1"/>
</dbReference>